<sequence length="226" mass="25669">MEVVSEYFRILAEFFGAFFQFLEKHPNLALWAQSAGLVLTAVIAYRAAKKAYLGAIKQAEAVQEQTKLTLEIFEKNEAKEISGAAMALMAEMNYWIVTMVGVWEQAQNKKATALYRLSRKNVRFQIFDSNPRALASADPLTVADIVAFYVSLEEQIEILKDGFEHIKKDKENDGHFQSVIETTRYIILMGDRAVRKLQSETGLPYYSLPQRTMNAIQEASRLESNV</sequence>
<dbReference type="RefSeq" id="WP_062961372.1">
    <property type="nucleotide sequence ID" value="NZ_JPWJ01000018.1"/>
</dbReference>
<comment type="caution">
    <text evidence="1">The sequence shown here is derived from an EMBL/GenBank/DDBJ whole genome shotgun (WGS) entry which is preliminary data.</text>
</comment>
<dbReference type="Proteomes" id="UP000252266">
    <property type="component" value="Unassembled WGS sequence"/>
</dbReference>
<proteinExistence type="predicted"/>
<name>A0A367WSG0_9PROT</name>
<accession>A0A367WSG0</accession>
<gene>
    <name evidence="1" type="ORF">TH44_22605</name>
</gene>
<evidence type="ECO:0000313" key="1">
    <source>
        <dbReference type="EMBL" id="RCK44405.1"/>
    </source>
</evidence>
<dbReference type="AlphaFoldDB" id="A0A367WSG0"/>
<reference evidence="1 2" key="1">
    <citation type="submission" date="2014-07" db="EMBL/GenBank/DDBJ databases">
        <title>Draft genome sequence of Thalassospira xiamenensis IB13.</title>
        <authorList>
            <person name="Lai Q."/>
            <person name="Shao Z."/>
        </authorList>
    </citation>
    <scope>NUCLEOTIDE SEQUENCE [LARGE SCALE GENOMIC DNA]</scope>
    <source>
        <strain evidence="1 2">IB13</strain>
    </source>
</reference>
<dbReference type="EMBL" id="JPWJ01000018">
    <property type="protein sequence ID" value="RCK44405.1"/>
    <property type="molecule type" value="Genomic_DNA"/>
</dbReference>
<protein>
    <submittedName>
        <fullName evidence="1">Uncharacterized protein</fullName>
    </submittedName>
</protein>
<organism evidence="1 2">
    <name type="scientific">Thalassospira xiamenensis</name>
    <dbReference type="NCBI Taxonomy" id="220697"/>
    <lineage>
        <taxon>Bacteria</taxon>
        <taxon>Pseudomonadati</taxon>
        <taxon>Pseudomonadota</taxon>
        <taxon>Alphaproteobacteria</taxon>
        <taxon>Rhodospirillales</taxon>
        <taxon>Thalassospiraceae</taxon>
        <taxon>Thalassospira</taxon>
    </lineage>
</organism>
<evidence type="ECO:0000313" key="2">
    <source>
        <dbReference type="Proteomes" id="UP000252266"/>
    </source>
</evidence>